<dbReference type="AlphaFoldDB" id="A0A0R3S5Q5"/>
<protein>
    <recommendedName>
        <fullName evidence="1">Major sperm protein</fullName>
    </recommendedName>
</protein>
<keyword evidence="2" id="KW-1133">Transmembrane helix</keyword>
<dbReference type="WBParaSite" id="EEL_0001012401-mRNA-1">
    <property type="protein sequence ID" value="EEL_0001012401-mRNA-1"/>
    <property type="gene ID" value="EEL_0001012401"/>
</dbReference>
<dbReference type="InterPro" id="IPR008962">
    <property type="entry name" value="PapD-like_sf"/>
</dbReference>
<keyword evidence="4" id="KW-1185">Reference proteome</keyword>
<organism evidence="4 5">
    <name type="scientific">Elaeophora elaphi</name>
    <dbReference type="NCBI Taxonomy" id="1147741"/>
    <lineage>
        <taxon>Eukaryota</taxon>
        <taxon>Metazoa</taxon>
        <taxon>Ecdysozoa</taxon>
        <taxon>Nematoda</taxon>
        <taxon>Chromadorea</taxon>
        <taxon>Rhabditida</taxon>
        <taxon>Spirurina</taxon>
        <taxon>Spiruromorpha</taxon>
        <taxon>Filarioidea</taxon>
        <taxon>Onchocercidae</taxon>
        <taxon>Elaeophora</taxon>
    </lineage>
</organism>
<reference evidence="5" key="1">
    <citation type="submission" date="2017-02" db="UniProtKB">
        <authorList>
            <consortium name="WormBaseParasite"/>
        </authorList>
    </citation>
    <scope>IDENTIFICATION</scope>
</reference>
<keyword evidence="1" id="KW-0963">Cytoplasm</keyword>
<evidence type="ECO:0000256" key="2">
    <source>
        <dbReference type="SAM" id="Phobius"/>
    </source>
</evidence>
<dbReference type="Gene3D" id="2.60.40.10">
    <property type="entry name" value="Immunoglobulins"/>
    <property type="match status" value="1"/>
</dbReference>
<feature type="transmembrane region" description="Helical" evidence="2">
    <location>
        <begin position="77"/>
        <end position="102"/>
    </location>
</feature>
<dbReference type="InterPro" id="IPR013783">
    <property type="entry name" value="Ig-like_fold"/>
</dbReference>
<dbReference type="PROSITE" id="PS50202">
    <property type="entry name" value="MSP"/>
    <property type="match status" value="1"/>
</dbReference>
<keyword evidence="2" id="KW-0812">Transmembrane</keyword>
<dbReference type="SUPFAM" id="SSF49354">
    <property type="entry name" value="PapD-like"/>
    <property type="match status" value="1"/>
</dbReference>
<feature type="transmembrane region" description="Helical" evidence="2">
    <location>
        <begin position="51"/>
        <end position="71"/>
    </location>
</feature>
<feature type="transmembrane region" description="Helical" evidence="2">
    <location>
        <begin position="13"/>
        <end position="39"/>
    </location>
</feature>
<feature type="domain" description="MSP" evidence="3">
    <location>
        <begin position="261"/>
        <end position="376"/>
    </location>
</feature>
<keyword evidence="1" id="KW-0206">Cytoskeleton</keyword>
<proteinExistence type="predicted"/>
<comment type="function">
    <text evidence="1">Central component in molecular interactions underlying sperm crawling. Forms an extensive filament system that extends from sperm villipoda, along the leading edge of the pseudopod.</text>
</comment>
<sequence length="378" mass="42474">MINAAENFYHSNVFITLSLLTIIHILSGNYSLILCNVLCTLPPGIVTYFQMANKIATIKACFFFAFTFYSASNRSVILYWLVCALSFASDTIYASVSGYSYLKTMTLMLLFHYCTMGNVNENKCVLFNRTLSGDARHLNELKKHAREWIANKQLRHRRTSEDTTSETVDDSETILDSLHTVPKENCTIVGFSTVKLNSTRAATAITATYSSRTVKRSGVIGDERSENVEGSLTLATSTAKMFDENHELIDCSRNQANSIGGLVSFPESQVRIRAGRFGPVTLAFTNNYKQPVIWALKTNALKRLVAFPTTGTIPPTETVQIKIDLIGQMPKKNSKDRLSLEYFVIDGKIEGDGNCYNFFHYNESNRMKKCLEVIYVQH</sequence>
<keyword evidence="2" id="KW-0472">Membrane</keyword>
<evidence type="ECO:0000313" key="4">
    <source>
        <dbReference type="Proteomes" id="UP000050640"/>
    </source>
</evidence>
<evidence type="ECO:0000259" key="3">
    <source>
        <dbReference type="PROSITE" id="PS50202"/>
    </source>
</evidence>
<dbReference type="Pfam" id="PF00635">
    <property type="entry name" value="Motile_Sperm"/>
    <property type="match status" value="1"/>
</dbReference>
<evidence type="ECO:0000313" key="5">
    <source>
        <dbReference type="WBParaSite" id="EEL_0001012401-mRNA-1"/>
    </source>
</evidence>
<dbReference type="Proteomes" id="UP000050640">
    <property type="component" value="Unplaced"/>
</dbReference>
<name>A0A0R3S5Q5_9BILA</name>
<dbReference type="InterPro" id="IPR000535">
    <property type="entry name" value="MSP_dom"/>
</dbReference>
<evidence type="ECO:0000256" key="1">
    <source>
        <dbReference type="RuleBase" id="RU003425"/>
    </source>
</evidence>
<accession>A0A0R3S5Q5</accession>